<keyword evidence="3" id="KW-1185">Reference proteome</keyword>
<dbReference type="RefSeq" id="WP_346161856.1">
    <property type="nucleotide sequence ID" value="NZ_BAAAOQ010000001.1"/>
</dbReference>
<evidence type="ECO:0000313" key="3">
    <source>
        <dbReference type="Proteomes" id="UP001501391"/>
    </source>
</evidence>
<reference evidence="2 3" key="1">
    <citation type="journal article" date="2019" name="Int. J. Syst. Evol. Microbiol.">
        <title>The Global Catalogue of Microorganisms (GCM) 10K type strain sequencing project: providing services to taxonomists for standard genome sequencing and annotation.</title>
        <authorList>
            <consortium name="The Broad Institute Genomics Platform"/>
            <consortium name="The Broad Institute Genome Sequencing Center for Infectious Disease"/>
            <person name="Wu L."/>
            <person name="Ma J."/>
        </authorList>
    </citation>
    <scope>NUCLEOTIDE SEQUENCE [LARGE SCALE GENOMIC DNA]</scope>
    <source>
        <strain evidence="2 3">JCM 14924</strain>
    </source>
</reference>
<feature type="region of interest" description="Disordered" evidence="1">
    <location>
        <begin position="1"/>
        <end position="50"/>
    </location>
</feature>
<accession>A0ABN3BA31</accession>
<proteinExistence type="predicted"/>
<evidence type="ECO:0000256" key="1">
    <source>
        <dbReference type="SAM" id="MobiDB-lite"/>
    </source>
</evidence>
<name>A0ABN3BA31_9ACTN</name>
<dbReference type="EMBL" id="BAAAOQ010000001">
    <property type="protein sequence ID" value="GAA2190765.1"/>
    <property type="molecule type" value="Genomic_DNA"/>
</dbReference>
<organism evidence="2 3">
    <name type="scientific">Streptomyces bangladeshensis</name>
    <dbReference type="NCBI Taxonomy" id="295352"/>
    <lineage>
        <taxon>Bacteria</taxon>
        <taxon>Bacillati</taxon>
        <taxon>Actinomycetota</taxon>
        <taxon>Actinomycetes</taxon>
        <taxon>Kitasatosporales</taxon>
        <taxon>Streptomycetaceae</taxon>
        <taxon>Streptomyces</taxon>
    </lineage>
</organism>
<comment type="caution">
    <text evidence="2">The sequence shown here is derived from an EMBL/GenBank/DDBJ whole genome shotgun (WGS) entry which is preliminary data.</text>
</comment>
<gene>
    <name evidence="2" type="ORF">GCM10009787_01120</name>
</gene>
<protein>
    <submittedName>
        <fullName evidence="2">Uncharacterized protein</fullName>
    </submittedName>
</protein>
<dbReference type="Proteomes" id="UP001501391">
    <property type="component" value="Unassembled WGS sequence"/>
</dbReference>
<sequence>MSTGDAHGAEAVSAGDARSAQAVSVGDAHGAQAVSAGDARSAQAVSAGDARSAHAVPAGYGLRLGLAARAPHPHRTPRNARGRCAAVLRAPLALLRRAPSGGRGAPGLYGSNL</sequence>
<evidence type="ECO:0000313" key="2">
    <source>
        <dbReference type="EMBL" id="GAA2190765.1"/>
    </source>
</evidence>